<dbReference type="InterPro" id="IPR036278">
    <property type="entry name" value="Sialidase_sf"/>
</dbReference>
<sequence>MPVPRQSVSDEVWEAEILEDEDYEAWVEDPLESIERREKRQLDIALASTGAIVIAFTVFAAMWGTVGDHMMSGIDTSPGASVDINWGDTIFMMRDPDCVDTQNGQDLPEYGIGYEPSLAIDGHGNMFITAHKDLRWSSPDGGLANPIDGQLHIYPDGSCIADYMTSWDYLASWFWVSNDNGSTWGIADGFQETPGTVFDAWATHGATGSACHGDEGDIAVDAMDRIYYLDTYLEDNWIHVFSDGGQTLESGLCDRQSTMAGDDRPWIQAQNNGIVHYLGNSGVSVQDCENGAARYWYYRSDDGGQQWSQCYSMPGGWSTIAPERTGDYVFVAQENQDSATGHVHVRVSDDTGLNWGEPINVGPRNGNPPEGYPLVETNGLGTVAVVWADCPEGPTGPWDIRIAMSYDRGTTWESWEITPTDWEGITMYPFVSINEDNVTMVSFYGIPFDNTAEGQYVAGQEWYLYSGAIREPHENDTFQFEIAARNSDGTPEVLHTVTQYEEDEGDVHALHDFFETVFSPDGTWVGIAYQVNIGEHPFEENEEQRYIKFVRGDLNI</sequence>
<dbReference type="Gene3D" id="2.120.10.10">
    <property type="match status" value="1"/>
</dbReference>
<dbReference type="SUPFAM" id="SSF50939">
    <property type="entry name" value="Sialidases"/>
    <property type="match status" value="1"/>
</dbReference>
<dbReference type="AlphaFoldDB" id="A0A075FMK7"/>
<accession>A0A075FMK7</accession>
<evidence type="ECO:0008006" key="3">
    <source>
        <dbReference type="Google" id="ProtNLM"/>
    </source>
</evidence>
<dbReference type="EMBL" id="KF900366">
    <property type="protein sequence ID" value="AIE92483.1"/>
    <property type="molecule type" value="Genomic_DNA"/>
</dbReference>
<keyword evidence="1" id="KW-1133">Transmembrane helix</keyword>
<evidence type="ECO:0000256" key="1">
    <source>
        <dbReference type="SAM" id="Phobius"/>
    </source>
</evidence>
<feature type="transmembrane region" description="Helical" evidence="1">
    <location>
        <begin position="44"/>
        <end position="64"/>
    </location>
</feature>
<reference evidence="2" key="1">
    <citation type="journal article" date="2014" name="Genome Biol. Evol.">
        <title>Pangenome evidence for extensive interdomain horizontal transfer affecting lineage core and shell genes in uncultured planktonic thaumarchaeota and euryarchaeota.</title>
        <authorList>
            <person name="Deschamps P."/>
            <person name="Zivanovic Y."/>
            <person name="Moreira D."/>
            <person name="Rodriguez-Valera F."/>
            <person name="Lopez-Garcia P."/>
        </authorList>
    </citation>
    <scope>NUCLEOTIDE SEQUENCE</scope>
</reference>
<keyword evidence="1" id="KW-0472">Membrane</keyword>
<evidence type="ECO:0000313" key="2">
    <source>
        <dbReference type="EMBL" id="AIE92483.1"/>
    </source>
</evidence>
<dbReference type="CDD" id="cd15482">
    <property type="entry name" value="Sialidase_non-viral"/>
    <property type="match status" value="1"/>
</dbReference>
<organism evidence="2">
    <name type="scientific">uncultured marine group II/III euryarchaeote AD1000_23_G03</name>
    <dbReference type="NCBI Taxonomy" id="1457739"/>
    <lineage>
        <taxon>Archaea</taxon>
        <taxon>Methanobacteriati</taxon>
        <taxon>Methanobacteriota</taxon>
        <taxon>environmental samples</taxon>
    </lineage>
</organism>
<keyword evidence="1" id="KW-0812">Transmembrane</keyword>
<proteinExistence type="predicted"/>
<name>A0A075FMK7_9EURY</name>
<protein>
    <recommendedName>
        <fullName evidence="3">Exo-alpha-sialidase</fullName>
    </recommendedName>
</protein>